<sequence>MELLSFHTLFQISTQSWKYNNFF</sequence>
<protein>
    <submittedName>
        <fullName evidence="1">Uncharacterized protein</fullName>
    </submittedName>
</protein>
<proteinExistence type="predicted"/>
<organism evidence="1">
    <name type="scientific">Rhizophora mucronata</name>
    <name type="common">Asiatic mangrove</name>
    <dbReference type="NCBI Taxonomy" id="61149"/>
    <lineage>
        <taxon>Eukaryota</taxon>
        <taxon>Viridiplantae</taxon>
        <taxon>Streptophyta</taxon>
        <taxon>Embryophyta</taxon>
        <taxon>Tracheophyta</taxon>
        <taxon>Spermatophyta</taxon>
        <taxon>Magnoliopsida</taxon>
        <taxon>eudicotyledons</taxon>
        <taxon>Gunneridae</taxon>
        <taxon>Pentapetalae</taxon>
        <taxon>rosids</taxon>
        <taxon>fabids</taxon>
        <taxon>Malpighiales</taxon>
        <taxon>Rhizophoraceae</taxon>
        <taxon>Rhizophora</taxon>
    </lineage>
</organism>
<accession>A0A2P2NPT5</accession>
<evidence type="ECO:0000313" key="1">
    <source>
        <dbReference type="EMBL" id="MBX44451.1"/>
    </source>
</evidence>
<name>A0A2P2NPT5_RHIMU</name>
<dbReference type="AlphaFoldDB" id="A0A2P2NPT5"/>
<dbReference type="EMBL" id="GGEC01063967">
    <property type="protein sequence ID" value="MBX44451.1"/>
    <property type="molecule type" value="Transcribed_RNA"/>
</dbReference>
<reference evidence="1" key="1">
    <citation type="submission" date="2018-02" db="EMBL/GenBank/DDBJ databases">
        <title>Rhizophora mucronata_Transcriptome.</title>
        <authorList>
            <person name="Meera S.P."/>
            <person name="Sreeshan A."/>
            <person name="Augustine A."/>
        </authorList>
    </citation>
    <scope>NUCLEOTIDE SEQUENCE</scope>
    <source>
        <tissue evidence="1">Leaf</tissue>
    </source>
</reference>